<dbReference type="PIRSF" id="PIRSF018472">
    <property type="entry name" value="MreD_proteobac"/>
    <property type="match status" value="1"/>
</dbReference>
<evidence type="ECO:0000256" key="2">
    <source>
        <dbReference type="ARBA" id="ARBA00007776"/>
    </source>
</evidence>
<evidence type="ECO:0000313" key="10">
    <source>
        <dbReference type="Proteomes" id="UP000239326"/>
    </source>
</evidence>
<keyword evidence="3" id="KW-1003">Cell membrane</keyword>
<dbReference type="RefSeq" id="WP_106446200.1">
    <property type="nucleotide sequence ID" value="NZ_CP027669.1"/>
</dbReference>
<feature type="transmembrane region" description="Helical" evidence="8">
    <location>
        <begin position="111"/>
        <end position="130"/>
    </location>
</feature>
<keyword evidence="7 8" id="KW-0472">Membrane</keyword>
<keyword evidence="5" id="KW-0133">Cell shape</keyword>
<dbReference type="AlphaFoldDB" id="A0A2S0MZW3"/>
<dbReference type="KEGG" id="simp:C6571_07910"/>
<dbReference type="InterPro" id="IPR026034">
    <property type="entry name" value="MreD_proteobac"/>
</dbReference>
<dbReference type="PANTHER" id="PTHR37484:SF1">
    <property type="entry name" value="ROD SHAPE-DETERMINING PROTEIN MRED"/>
    <property type="match status" value="1"/>
</dbReference>
<organism evidence="9 10">
    <name type="scientific">Simplicispira suum</name>
    <dbReference type="NCBI Taxonomy" id="2109915"/>
    <lineage>
        <taxon>Bacteria</taxon>
        <taxon>Pseudomonadati</taxon>
        <taxon>Pseudomonadota</taxon>
        <taxon>Betaproteobacteria</taxon>
        <taxon>Burkholderiales</taxon>
        <taxon>Comamonadaceae</taxon>
        <taxon>Simplicispira</taxon>
    </lineage>
</organism>
<evidence type="ECO:0000256" key="8">
    <source>
        <dbReference type="SAM" id="Phobius"/>
    </source>
</evidence>
<evidence type="ECO:0000256" key="5">
    <source>
        <dbReference type="ARBA" id="ARBA00022960"/>
    </source>
</evidence>
<proteinExistence type="inferred from homology"/>
<feature type="transmembrane region" description="Helical" evidence="8">
    <location>
        <begin position="78"/>
        <end position="99"/>
    </location>
</feature>
<reference evidence="9 10" key="1">
    <citation type="submission" date="2018-03" db="EMBL/GenBank/DDBJ databases">
        <title>Genome sequencing of Simplicispira sp.</title>
        <authorList>
            <person name="Kim S.-J."/>
            <person name="Heo J."/>
            <person name="Kwon S.-W."/>
        </authorList>
    </citation>
    <scope>NUCLEOTIDE SEQUENCE [LARGE SCALE GENOMIC DNA]</scope>
    <source>
        <strain evidence="9 10">SC1-8</strain>
    </source>
</reference>
<keyword evidence="4 8" id="KW-0812">Transmembrane</keyword>
<dbReference type="OrthoDB" id="5297408at2"/>
<dbReference type="PANTHER" id="PTHR37484">
    <property type="entry name" value="ROD SHAPE-DETERMINING PROTEIN MRED"/>
    <property type="match status" value="1"/>
</dbReference>
<evidence type="ECO:0000256" key="4">
    <source>
        <dbReference type="ARBA" id="ARBA00022692"/>
    </source>
</evidence>
<gene>
    <name evidence="9" type="primary">mreD</name>
    <name evidence="9" type="ORF">C6571_07910</name>
</gene>
<keyword evidence="6 8" id="KW-1133">Transmembrane helix</keyword>
<comment type="subcellular location">
    <subcellularLocation>
        <location evidence="1">Cell membrane</location>
        <topology evidence="1">Multi-pass membrane protein</topology>
    </subcellularLocation>
</comment>
<evidence type="ECO:0000313" key="9">
    <source>
        <dbReference type="EMBL" id="AVO41223.1"/>
    </source>
</evidence>
<dbReference type="GO" id="GO:0008360">
    <property type="term" value="P:regulation of cell shape"/>
    <property type="evidence" value="ECO:0007669"/>
    <property type="project" value="UniProtKB-KW"/>
</dbReference>
<keyword evidence="10" id="KW-1185">Reference proteome</keyword>
<evidence type="ECO:0000256" key="1">
    <source>
        <dbReference type="ARBA" id="ARBA00004651"/>
    </source>
</evidence>
<feature type="transmembrane region" description="Helical" evidence="8">
    <location>
        <begin position="12"/>
        <end position="31"/>
    </location>
</feature>
<accession>A0A2S0MZW3</accession>
<dbReference type="InterPro" id="IPR007227">
    <property type="entry name" value="Cell_shape_determining_MreD"/>
</dbReference>
<dbReference type="NCBIfam" id="TIGR03426">
    <property type="entry name" value="shape_MreD"/>
    <property type="match status" value="1"/>
</dbReference>
<name>A0A2S0MZW3_9BURK</name>
<dbReference type="GO" id="GO:0005886">
    <property type="term" value="C:plasma membrane"/>
    <property type="evidence" value="ECO:0007669"/>
    <property type="project" value="UniProtKB-SubCell"/>
</dbReference>
<dbReference type="EMBL" id="CP027669">
    <property type="protein sequence ID" value="AVO41223.1"/>
    <property type="molecule type" value="Genomic_DNA"/>
</dbReference>
<dbReference type="Proteomes" id="UP000239326">
    <property type="component" value="Chromosome"/>
</dbReference>
<comment type="similarity">
    <text evidence="2">Belongs to the MreD family.</text>
</comment>
<sequence length="172" mass="18558">MIMPRGQLLLMPANPVFLAASLAAALALNMLPLGRTPWTPDLLMILLAFWGMHQPLRVGMGTAFALGLCMDVQQSALLGQHALAYAVLMYGVALTHRRLHWYSAVSQAPQMAGLFALSHAVQVVVGLLAGGTLPGWSVLAAPALEALLWPPASWLLLAPQRRAPERDEKRKP</sequence>
<feature type="transmembrane region" description="Helical" evidence="8">
    <location>
        <begin position="43"/>
        <end position="66"/>
    </location>
</feature>
<protein>
    <submittedName>
        <fullName evidence="9">Rod shape-determining protein MreD</fullName>
    </submittedName>
</protein>
<evidence type="ECO:0000256" key="6">
    <source>
        <dbReference type="ARBA" id="ARBA00022989"/>
    </source>
</evidence>
<dbReference type="Pfam" id="PF04093">
    <property type="entry name" value="MreD"/>
    <property type="match status" value="1"/>
</dbReference>
<evidence type="ECO:0000256" key="3">
    <source>
        <dbReference type="ARBA" id="ARBA00022475"/>
    </source>
</evidence>
<evidence type="ECO:0000256" key="7">
    <source>
        <dbReference type="ARBA" id="ARBA00023136"/>
    </source>
</evidence>